<organism evidence="2">
    <name type="scientific">Chrysotila carterae</name>
    <name type="common">Marine alga</name>
    <name type="synonym">Syracosphaera carterae</name>
    <dbReference type="NCBI Taxonomy" id="13221"/>
    <lineage>
        <taxon>Eukaryota</taxon>
        <taxon>Haptista</taxon>
        <taxon>Haptophyta</taxon>
        <taxon>Prymnesiophyceae</taxon>
        <taxon>Isochrysidales</taxon>
        <taxon>Isochrysidaceae</taxon>
        <taxon>Chrysotila</taxon>
    </lineage>
</organism>
<feature type="region of interest" description="Disordered" evidence="1">
    <location>
        <begin position="127"/>
        <end position="156"/>
    </location>
</feature>
<dbReference type="GO" id="GO:0016757">
    <property type="term" value="F:glycosyltransferase activity"/>
    <property type="evidence" value="ECO:0007669"/>
    <property type="project" value="InterPro"/>
</dbReference>
<accession>A0A7S4AZE1</accession>
<proteinExistence type="predicted"/>
<dbReference type="Gene3D" id="3.90.550.10">
    <property type="entry name" value="Spore Coat Polysaccharide Biosynthesis Protein SpsA, Chain A"/>
    <property type="match status" value="1"/>
</dbReference>
<evidence type="ECO:0008006" key="3">
    <source>
        <dbReference type="Google" id="ProtNLM"/>
    </source>
</evidence>
<protein>
    <recommendedName>
        <fullName evidence="3">Hexosyltransferase</fullName>
    </recommendedName>
</protein>
<gene>
    <name evidence="2" type="ORF">PCAR00345_LOCUS1453</name>
</gene>
<dbReference type="Pfam" id="PF01501">
    <property type="entry name" value="Glyco_transf_8"/>
    <property type="match status" value="2"/>
</dbReference>
<dbReference type="InterPro" id="IPR050587">
    <property type="entry name" value="GNT1/Glycosyltrans_8"/>
</dbReference>
<dbReference type="InterPro" id="IPR002495">
    <property type="entry name" value="Glyco_trans_8"/>
</dbReference>
<sequence>MSERRKAWVTLLSNADYIEGVVALMHSLDLVETDFALIVMLTFQLEESQVAKLQGCELRNVQLFSLPQGNSSKPSYACERFAHCWAKLLMWEWEDEFEQLVYLDADMLVLRNMDELLRLELTADGNDDGGGGGSSGGGSGNGDGDGATSAASPLPAMRQPWHGRPKGVLAAVQECFCPCVERKHLCRYASVDGGGAHYFNAGLLVLRPCRRVAEGMQAALRACDLSLFLFAEQDFLNLYFASSWQRLPWTYNASKALYACHRDALWDFGQIRNLHYTMAKPWNLKDPCNKGFERLNSLWWAAHAHPETMSRVLLQLHLQEKKRRREAQGIDGQKSFSRE</sequence>
<dbReference type="EMBL" id="HBIZ01002720">
    <property type="protein sequence ID" value="CAE0748871.1"/>
    <property type="molecule type" value="Transcribed_RNA"/>
</dbReference>
<reference evidence="2" key="1">
    <citation type="submission" date="2021-01" db="EMBL/GenBank/DDBJ databases">
        <authorList>
            <person name="Corre E."/>
            <person name="Pelletier E."/>
            <person name="Niang G."/>
            <person name="Scheremetjew M."/>
            <person name="Finn R."/>
            <person name="Kale V."/>
            <person name="Holt S."/>
            <person name="Cochrane G."/>
            <person name="Meng A."/>
            <person name="Brown T."/>
            <person name="Cohen L."/>
        </authorList>
    </citation>
    <scope>NUCLEOTIDE SEQUENCE</scope>
    <source>
        <strain evidence="2">CCMP645</strain>
    </source>
</reference>
<evidence type="ECO:0000256" key="1">
    <source>
        <dbReference type="SAM" id="MobiDB-lite"/>
    </source>
</evidence>
<dbReference type="AlphaFoldDB" id="A0A7S4AZE1"/>
<dbReference type="PANTHER" id="PTHR11183">
    <property type="entry name" value="GLYCOGENIN SUBFAMILY MEMBER"/>
    <property type="match status" value="1"/>
</dbReference>
<evidence type="ECO:0000313" key="2">
    <source>
        <dbReference type="EMBL" id="CAE0748871.1"/>
    </source>
</evidence>
<dbReference type="InterPro" id="IPR029044">
    <property type="entry name" value="Nucleotide-diphossugar_trans"/>
</dbReference>
<name>A0A7S4AZE1_CHRCT</name>
<dbReference type="SUPFAM" id="SSF53448">
    <property type="entry name" value="Nucleotide-diphospho-sugar transferases"/>
    <property type="match status" value="1"/>
</dbReference>
<feature type="compositionally biased region" description="Gly residues" evidence="1">
    <location>
        <begin position="128"/>
        <end position="145"/>
    </location>
</feature>